<dbReference type="CDD" id="cd06974">
    <property type="entry name" value="TerD_like"/>
    <property type="match status" value="1"/>
</dbReference>
<comment type="caution">
    <text evidence="5">The sequence shown here is derived from an EMBL/GenBank/DDBJ whole genome shotgun (WGS) entry which is preliminary data.</text>
</comment>
<gene>
    <name evidence="5" type="ORF">CA982_08485</name>
</gene>
<dbReference type="AlphaFoldDB" id="A0A243QCJ5"/>
<dbReference type="GO" id="GO:0003676">
    <property type="term" value="F:nucleic acid binding"/>
    <property type="evidence" value="ECO:0007669"/>
    <property type="project" value="InterPro"/>
</dbReference>
<name>A0A243QCJ5_9ACTN</name>
<evidence type="ECO:0000313" key="6">
    <source>
        <dbReference type="Proteomes" id="UP000194632"/>
    </source>
</evidence>
<dbReference type="PROSITE" id="PS50172">
    <property type="entry name" value="BRCT"/>
    <property type="match status" value="1"/>
</dbReference>
<dbReference type="Pfam" id="PF02342">
    <property type="entry name" value="TerD"/>
    <property type="match status" value="1"/>
</dbReference>
<dbReference type="SMART" id="SM00292">
    <property type="entry name" value="BRCT"/>
    <property type="match status" value="2"/>
</dbReference>
<keyword evidence="2 5" id="KW-0540">Nuclease</keyword>
<evidence type="ECO:0000256" key="2">
    <source>
        <dbReference type="ARBA" id="ARBA00022839"/>
    </source>
</evidence>
<evidence type="ECO:0000313" key="5">
    <source>
        <dbReference type="EMBL" id="OUC79476.1"/>
    </source>
</evidence>
<dbReference type="PANTHER" id="PTHR32097:SF4">
    <property type="entry name" value="GENERAL STRESS PROTEIN 16U"/>
    <property type="match status" value="1"/>
</dbReference>
<dbReference type="Gene3D" id="3.40.50.10190">
    <property type="entry name" value="BRCT domain"/>
    <property type="match status" value="1"/>
</dbReference>
<dbReference type="InterPro" id="IPR013520">
    <property type="entry name" value="Ribonucl_H"/>
</dbReference>
<dbReference type="Gene3D" id="2.60.60.30">
    <property type="entry name" value="sav2460 like domains"/>
    <property type="match status" value="1"/>
</dbReference>
<accession>A0A243QCJ5</accession>
<protein>
    <submittedName>
        <fullName evidence="5">3'-5' exonuclease</fullName>
    </submittedName>
</protein>
<dbReference type="InterPro" id="IPR036397">
    <property type="entry name" value="RNaseH_sf"/>
</dbReference>
<evidence type="ECO:0000256" key="3">
    <source>
        <dbReference type="SAM" id="MobiDB-lite"/>
    </source>
</evidence>
<reference evidence="5 6" key="1">
    <citation type="submission" date="2017-05" db="EMBL/GenBank/DDBJ databases">
        <title>Biotechnological potential of actinobacteria isolated from South African environments.</title>
        <authorList>
            <person name="Le Roes-Hill M."/>
            <person name="Prins A."/>
            <person name="Durrell K.A."/>
        </authorList>
    </citation>
    <scope>NUCLEOTIDE SEQUENCE [LARGE SCALE GENOMIC DNA]</scope>
    <source>
        <strain evidence="5">BS2</strain>
    </source>
</reference>
<dbReference type="OrthoDB" id="190275at2"/>
<dbReference type="FunFam" id="3.30.420.10:FF:000045">
    <property type="entry name" value="3'-5' exonuclease DinG"/>
    <property type="match status" value="1"/>
</dbReference>
<dbReference type="InterPro" id="IPR012337">
    <property type="entry name" value="RNaseH-like_sf"/>
</dbReference>
<dbReference type="InterPro" id="IPR001357">
    <property type="entry name" value="BRCT_dom"/>
</dbReference>
<keyword evidence="2 5" id="KW-0269">Exonuclease</keyword>
<dbReference type="SUPFAM" id="SSF52113">
    <property type="entry name" value="BRCT domain"/>
    <property type="match status" value="1"/>
</dbReference>
<evidence type="ECO:0000256" key="1">
    <source>
        <dbReference type="ARBA" id="ARBA00008775"/>
    </source>
</evidence>
<dbReference type="Proteomes" id="UP000194632">
    <property type="component" value="Unassembled WGS sequence"/>
</dbReference>
<dbReference type="Gene3D" id="3.30.420.10">
    <property type="entry name" value="Ribonuclease H-like superfamily/Ribonuclease H"/>
    <property type="match status" value="1"/>
</dbReference>
<keyword evidence="2 5" id="KW-0378">Hydrolase</keyword>
<sequence>MRLAPRARPLAEDPPAGCTSRAVECGVAVSSVGRGWTLVDVETSGLSSRQHRVLSLAAIALDVNGHVVGEYSSFFDPGCDPGPVHIHRLTRERLNGSPTFDSAVEDLRELLEGRTLVAHNAAFDHGFLVEEARRAGVTLPITHRLCTITLTRRLQLDVPNAKLSTLAQHWSVPQRAAHDAGDDVRTLLEVFRRSTGLASTLGLPLPVVACGAATRAHPDKVTRVPCPWTDPGRYDSAVGLIQGTKVVITGPTHAPRLELARRLADAGLDVMNAVSGKTGLLVANPGAPDSRKLQRAQELGIPLVDEATALSLAERVVPGTLKSVPVIEVIPSPARTRGTPPRRASSSLPWSGRRVLVLGGLHSDATAVRARLVQLGAVPAINLTTAVTHILVLSGGEADGRFAKARDRGLPVLEAHHVLSVADASEPAVPEPKRVDDGSAETRPAPTSLPAGAVVDIPKGMDRFTVNLAWTSAKGDPSEDPDVDVVAFELAGDGRVPSDDEFIFYNQPASPDGFARLSIDGDREQGVSIDLAAVPDEIERITIGAAIDGEATFGDVGAISVTVDAAEFTFATAVLDAATTERSMIIAEIYRRNGLWRLRAIGQGYDDGLAEFAARHGVEVEE</sequence>
<organism evidence="5 6">
    <name type="scientific">Gordonia lacunae</name>
    <dbReference type="NCBI Taxonomy" id="417102"/>
    <lineage>
        <taxon>Bacteria</taxon>
        <taxon>Bacillati</taxon>
        <taxon>Actinomycetota</taxon>
        <taxon>Actinomycetes</taxon>
        <taxon>Mycobacteriales</taxon>
        <taxon>Gordoniaceae</taxon>
        <taxon>Gordonia</taxon>
    </lineage>
</organism>
<dbReference type="InterPro" id="IPR036420">
    <property type="entry name" value="BRCT_dom_sf"/>
</dbReference>
<dbReference type="PANTHER" id="PTHR32097">
    <property type="entry name" value="CAMP-BINDING PROTEIN 1-RELATED"/>
    <property type="match status" value="1"/>
</dbReference>
<dbReference type="InterPro" id="IPR051324">
    <property type="entry name" value="Stress/Tellurium_Resist"/>
</dbReference>
<proteinExistence type="inferred from homology"/>
<evidence type="ECO:0000259" key="4">
    <source>
        <dbReference type="PROSITE" id="PS50172"/>
    </source>
</evidence>
<feature type="region of interest" description="Disordered" evidence="3">
    <location>
        <begin position="423"/>
        <end position="451"/>
    </location>
</feature>
<dbReference type="SUPFAM" id="SSF53098">
    <property type="entry name" value="Ribonuclease H-like"/>
    <property type="match status" value="1"/>
</dbReference>
<dbReference type="STRING" id="417102.CA982_08485"/>
<dbReference type="EMBL" id="NGFO01000007">
    <property type="protein sequence ID" value="OUC79476.1"/>
    <property type="molecule type" value="Genomic_DNA"/>
</dbReference>
<comment type="similarity">
    <text evidence="1">Belongs to the CAPAB/TerDEXZ family.</text>
</comment>
<keyword evidence="6" id="KW-1185">Reference proteome</keyword>
<dbReference type="InterPro" id="IPR003325">
    <property type="entry name" value="TerD"/>
</dbReference>
<dbReference type="CDD" id="cd06127">
    <property type="entry name" value="DEDDh"/>
    <property type="match status" value="1"/>
</dbReference>
<dbReference type="Pfam" id="PF00929">
    <property type="entry name" value="RNase_T"/>
    <property type="match status" value="1"/>
</dbReference>
<feature type="domain" description="BRCT" evidence="4">
    <location>
        <begin position="236"/>
        <end position="306"/>
    </location>
</feature>
<dbReference type="GO" id="GO:0004527">
    <property type="term" value="F:exonuclease activity"/>
    <property type="evidence" value="ECO:0007669"/>
    <property type="project" value="UniProtKB-KW"/>
</dbReference>
<dbReference type="SMART" id="SM00479">
    <property type="entry name" value="EXOIII"/>
    <property type="match status" value="1"/>
</dbReference>